<dbReference type="PANTHER" id="PTHR37828:SF1">
    <property type="entry name" value="YCII-RELATED DOMAIN-CONTAINING PROTEIN"/>
    <property type="match status" value="1"/>
</dbReference>
<protein>
    <recommendedName>
        <fullName evidence="2">YCII-related domain-containing protein</fullName>
    </recommendedName>
</protein>
<dbReference type="PANTHER" id="PTHR37828">
    <property type="entry name" value="GSR2449 PROTEIN"/>
    <property type="match status" value="1"/>
</dbReference>
<keyword evidence="4" id="KW-1185">Reference proteome</keyword>
<accession>A0ABX7BS19</accession>
<gene>
    <name evidence="3" type="ORF">JI749_09960</name>
</gene>
<sequence length="100" mass="10662">MQPTNFLYLLTPPRPTFLRDATPEEMAIMGKHRAYLEAAAASGRLMVAGPTLDGVYGVGILTTGNVAEAESFAAGDPVVSSGLMQYRLHPWMASIRAPGL</sequence>
<evidence type="ECO:0000313" key="4">
    <source>
        <dbReference type="Proteomes" id="UP000595460"/>
    </source>
</evidence>
<dbReference type="EMBL" id="CP068047">
    <property type="protein sequence ID" value="QQR34713.1"/>
    <property type="molecule type" value="Genomic_DNA"/>
</dbReference>
<organism evidence="3 4">
    <name type="scientific">Devosia oryziradicis</name>
    <dbReference type="NCBI Taxonomy" id="2801335"/>
    <lineage>
        <taxon>Bacteria</taxon>
        <taxon>Pseudomonadati</taxon>
        <taxon>Pseudomonadota</taxon>
        <taxon>Alphaproteobacteria</taxon>
        <taxon>Hyphomicrobiales</taxon>
        <taxon>Devosiaceae</taxon>
        <taxon>Devosia</taxon>
    </lineage>
</organism>
<evidence type="ECO:0000313" key="3">
    <source>
        <dbReference type="EMBL" id="QQR34713.1"/>
    </source>
</evidence>
<dbReference type="RefSeq" id="WP_201652910.1">
    <property type="nucleotide sequence ID" value="NZ_CP068047.1"/>
</dbReference>
<dbReference type="Pfam" id="PF03795">
    <property type="entry name" value="YCII"/>
    <property type="match status" value="1"/>
</dbReference>
<dbReference type="InterPro" id="IPR011008">
    <property type="entry name" value="Dimeric_a/b-barrel"/>
</dbReference>
<dbReference type="SUPFAM" id="SSF54909">
    <property type="entry name" value="Dimeric alpha+beta barrel"/>
    <property type="match status" value="1"/>
</dbReference>
<name>A0ABX7BS19_9HYPH</name>
<reference evidence="3 4" key="1">
    <citation type="submission" date="2021-01" db="EMBL/GenBank/DDBJ databases">
        <title>Genome seq and assembly of Devosia sp. G19.</title>
        <authorList>
            <person name="Chhetri G."/>
        </authorList>
    </citation>
    <scope>NUCLEOTIDE SEQUENCE [LARGE SCALE GENOMIC DNA]</scope>
    <source>
        <strain evidence="3 4">G19</strain>
    </source>
</reference>
<evidence type="ECO:0000259" key="2">
    <source>
        <dbReference type="Pfam" id="PF03795"/>
    </source>
</evidence>
<comment type="similarity">
    <text evidence="1">Belongs to the YciI family.</text>
</comment>
<evidence type="ECO:0000256" key="1">
    <source>
        <dbReference type="ARBA" id="ARBA00007689"/>
    </source>
</evidence>
<dbReference type="Gene3D" id="3.30.70.1060">
    <property type="entry name" value="Dimeric alpha+beta barrel"/>
    <property type="match status" value="1"/>
</dbReference>
<dbReference type="InterPro" id="IPR005545">
    <property type="entry name" value="YCII"/>
</dbReference>
<proteinExistence type="inferred from homology"/>
<feature type="domain" description="YCII-related" evidence="2">
    <location>
        <begin position="10"/>
        <end position="91"/>
    </location>
</feature>
<dbReference type="Proteomes" id="UP000595460">
    <property type="component" value="Chromosome"/>
</dbReference>